<evidence type="ECO:0000256" key="3">
    <source>
        <dbReference type="ARBA" id="ARBA00023163"/>
    </source>
</evidence>
<gene>
    <name evidence="5" type="ORF">D1164_11525</name>
</gene>
<dbReference type="CDD" id="cd06267">
    <property type="entry name" value="PBP1_LacI_sugar_binding-like"/>
    <property type="match status" value="1"/>
</dbReference>
<evidence type="ECO:0000313" key="6">
    <source>
        <dbReference type="Proteomes" id="UP000266441"/>
    </source>
</evidence>
<proteinExistence type="predicted"/>
<keyword evidence="2" id="KW-0238">DNA-binding</keyword>
<protein>
    <submittedName>
        <fullName evidence="5">LacI family transcriptional regulator</fullName>
    </submittedName>
</protein>
<dbReference type="InterPro" id="IPR000843">
    <property type="entry name" value="HTH_LacI"/>
</dbReference>
<dbReference type="EMBL" id="QWET01000007">
    <property type="protein sequence ID" value="RIH65209.1"/>
    <property type="molecule type" value="Genomic_DNA"/>
</dbReference>
<dbReference type="InterPro" id="IPR028082">
    <property type="entry name" value="Peripla_BP_I"/>
</dbReference>
<dbReference type="OrthoDB" id="9803256at2"/>
<dbReference type="SUPFAM" id="SSF47413">
    <property type="entry name" value="lambda repressor-like DNA-binding domains"/>
    <property type="match status" value="1"/>
</dbReference>
<sequence>MATHKVSITDIAQKTGLSTTTVSRVLSGKAEQYRIGKKSQQKVKEAAKEMHYVPNHFAANLRTGKSNTIALILPSLSNPFFASIASEINAEIRRFGYITIISDSDENPEIEKMELEQLRARNIEGLVIAPCSDHWEHIQELYEEGLPVVCVDRYFEDLDIPYVSTDNYEGAKMATRHLVENGHKAISCIQGVRSSTPNKLRVKGFTETMNDAGLHDYSVVGDDFTVQNGYLETKLLLQQGKRPTALFALSNTIAMGCMKALKEENIRIPDDISLITFDEHPYLDYLATPLSCVAQPVSDISKIAIKFLFAKLDNGDFKPSQVLLKPKIQIKESVGKMR</sequence>
<feature type="domain" description="HTH lacI-type" evidence="4">
    <location>
        <begin position="6"/>
        <end position="63"/>
    </location>
</feature>
<evidence type="ECO:0000313" key="5">
    <source>
        <dbReference type="EMBL" id="RIH65209.1"/>
    </source>
</evidence>
<dbReference type="InterPro" id="IPR010982">
    <property type="entry name" value="Lambda_DNA-bd_dom_sf"/>
</dbReference>
<accession>A0A399D0K7</accession>
<dbReference type="PANTHER" id="PTHR30146">
    <property type="entry name" value="LACI-RELATED TRANSCRIPTIONAL REPRESSOR"/>
    <property type="match status" value="1"/>
</dbReference>
<reference evidence="5 6" key="1">
    <citation type="journal article" date="2015" name="Int. J. Syst. Evol. Microbiol.">
        <title>Mariniphaga sediminis sp. nov., isolated from coastal sediment.</title>
        <authorList>
            <person name="Wang F.Q."/>
            <person name="Shen Q.Y."/>
            <person name="Chen G.J."/>
            <person name="Du Z.J."/>
        </authorList>
    </citation>
    <scope>NUCLEOTIDE SEQUENCE [LARGE SCALE GENOMIC DNA]</scope>
    <source>
        <strain evidence="5 6">SY21</strain>
    </source>
</reference>
<keyword evidence="6" id="KW-1185">Reference proteome</keyword>
<dbReference type="SUPFAM" id="SSF53822">
    <property type="entry name" value="Periplasmic binding protein-like I"/>
    <property type="match status" value="1"/>
</dbReference>
<dbReference type="Gene3D" id="3.40.50.2300">
    <property type="match status" value="2"/>
</dbReference>
<dbReference type="PROSITE" id="PS50932">
    <property type="entry name" value="HTH_LACI_2"/>
    <property type="match status" value="1"/>
</dbReference>
<dbReference type="Pfam" id="PF00356">
    <property type="entry name" value="LacI"/>
    <property type="match status" value="1"/>
</dbReference>
<keyword evidence="1" id="KW-0805">Transcription regulation</keyword>
<dbReference type="Pfam" id="PF00532">
    <property type="entry name" value="Peripla_BP_1"/>
    <property type="match status" value="1"/>
</dbReference>
<dbReference type="InterPro" id="IPR001761">
    <property type="entry name" value="Peripla_BP/Lac1_sug-bd_dom"/>
</dbReference>
<dbReference type="CDD" id="cd01392">
    <property type="entry name" value="HTH_LacI"/>
    <property type="match status" value="1"/>
</dbReference>
<dbReference type="AlphaFoldDB" id="A0A399D0K7"/>
<name>A0A399D0K7_9BACT</name>
<evidence type="ECO:0000259" key="4">
    <source>
        <dbReference type="PROSITE" id="PS50932"/>
    </source>
</evidence>
<evidence type="ECO:0000256" key="1">
    <source>
        <dbReference type="ARBA" id="ARBA00023015"/>
    </source>
</evidence>
<evidence type="ECO:0000256" key="2">
    <source>
        <dbReference type="ARBA" id="ARBA00023125"/>
    </source>
</evidence>
<dbReference type="PANTHER" id="PTHR30146:SF109">
    <property type="entry name" value="HTH-TYPE TRANSCRIPTIONAL REGULATOR GALS"/>
    <property type="match status" value="1"/>
</dbReference>
<organism evidence="5 6">
    <name type="scientific">Mariniphaga sediminis</name>
    <dbReference type="NCBI Taxonomy" id="1628158"/>
    <lineage>
        <taxon>Bacteria</taxon>
        <taxon>Pseudomonadati</taxon>
        <taxon>Bacteroidota</taxon>
        <taxon>Bacteroidia</taxon>
        <taxon>Marinilabiliales</taxon>
        <taxon>Prolixibacteraceae</taxon>
        <taxon>Mariniphaga</taxon>
    </lineage>
</organism>
<dbReference type="SMART" id="SM00354">
    <property type="entry name" value="HTH_LACI"/>
    <property type="match status" value="1"/>
</dbReference>
<comment type="caution">
    <text evidence="5">The sequence shown here is derived from an EMBL/GenBank/DDBJ whole genome shotgun (WGS) entry which is preliminary data.</text>
</comment>
<dbReference type="Gene3D" id="1.10.260.40">
    <property type="entry name" value="lambda repressor-like DNA-binding domains"/>
    <property type="match status" value="1"/>
</dbReference>
<dbReference type="GO" id="GO:0000976">
    <property type="term" value="F:transcription cis-regulatory region binding"/>
    <property type="evidence" value="ECO:0007669"/>
    <property type="project" value="TreeGrafter"/>
</dbReference>
<dbReference type="GO" id="GO:0003700">
    <property type="term" value="F:DNA-binding transcription factor activity"/>
    <property type="evidence" value="ECO:0007669"/>
    <property type="project" value="TreeGrafter"/>
</dbReference>
<dbReference type="Proteomes" id="UP000266441">
    <property type="component" value="Unassembled WGS sequence"/>
</dbReference>
<dbReference type="RefSeq" id="WP_119350131.1">
    <property type="nucleotide sequence ID" value="NZ_QWET01000007.1"/>
</dbReference>
<keyword evidence="3" id="KW-0804">Transcription</keyword>